<reference evidence="2 3" key="1">
    <citation type="journal article" date="2018" name="Front. Plant Sci.">
        <title>Red Clover (Trifolium pratense) and Zigzag Clover (T. medium) - A Picture of Genomic Similarities and Differences.</title>
        <authorList>
            <person name="Dluhosova J."/>
            <person name="Istvanek J."/>
            <person name="Nedelnik J."/>
            <person name="Repkova J."/>
        </authorList>
    </citation>
    <scope>NUCLEOTIDE SEQUENCE [LARGE SCALE GENOMIC DNA]</scope>
    <source>
        <strain evidence="3">cv. 10/8</strain>
        <tissue evidence="2">Leaf</tissue>
    </source>
</reference>
<dbReference type="AlphaFoldDB" id="A0A392TYU5"/>
<feature type="region of interest" description="Disordered" evidence="1">
    <location>
        <begin position="1"/>
        <end position="39"/>
    </location>
</feature>
<proteinExistence type="predicted"/>
<organism evidence="2 3">
    <name type="scientific">Trifolium medium</name>
    <dbReference type="NCBI Taxonomy" id="97028"/>
    <lineage>
        <taxon>Eukaryota</taxon>
        <taxon>Viridiplantae</taxon>
        <taxon>Streptophyta</taxon>
        <taxon>Embryophyta</taxon>
        <taxon>Tracheophyta</taxon>
        <taxon>Spermatophyta</taxon>
        <taxon>Magnoliopsida</taxon>
        <taxon>eudicotyledons</taxon>
        <taxon>Gunneridae</taxon>
        <taxon>Pentapetalae</taxon>
        <taxon>rosids</taxon>
        <taxon>fabids</taxon>
        <taxon>Fabales</taxon>
        <taxon>Fabaceae</taxon>
        <taxon>Papilionoideae</taxon>
        <taxon>50 kb inversion clade</taxon>
        <taxon>NPAAA clade</taxon>
        <taxon>Hologalegina</taxon>
        <taxon>IRL clade</taxon>
        <taxon>Trifolieae</taxon>
        <taxon>Trifolium</taxon>
    </lineage>
</organism>
<comment type="caution">
    <text evidence="2">The sequence shown here is derived from an EMBL/GenBank/DDBJ whole genome shotgun (WGS) entry which is preliminary data.</text>
</comment>
<keyword evidence="3" id="KW-1185">Reference proteome</keyword>
<protein>
    <submittedName>
        <fullName evidence="2">Uncharacterized protein</fullName>
    </submittedName>
</protein>
<dbReference type="Proteomes" id="UP000265520">
    <property type="component" value="Unassembled WGS sequence"/>
</dbReference>
<evidence type="ECO:0000313" key="3">
    <source>
        <dbReference type="Proteomes" id="UP000265520"/>
    </source>
</evidence>
<dbReference type="EMBL" id="LXQA010693455">
    <property type="protein sequence ID" value="MCI66332.1"/>
    <property type="molecule type" value="Genomic_DNA"/>
</dbReference>
<feature type="compositionally biased region" description="Basic and acidic residues" evidence="1">
    <location>
        <begin position="7"/>
        <end position="19"/>
    </location>
</feature>
<sequence length="39" mass="4408">MSENDGEPEHKQESKHDPILKPANGDNRGGRLRRRASSH</sequence>
<evidence type="ECO:0000256" key="1">
    <source>
        <dbReference type="SAM" id="MobiDB-lite"/>
    </source>
</evidence>
<feature type="non-terminal residue" evidence="2">
    <location>
        <position position="39"/>
    </location>
</feature>
<feature type="compositionally biased region" description="Basic residues" evidence="1">
    <location>
        <begin position="30"/>
        <end position="39"/>
    </location>
</feature>
<evidence type="ECO:0000313" key="2">
    <source>
        <dbReference type="EMBL" id="MCI66332.1"/>
    </source>
</evidence>
<accession>A0A392TYU5</accession>
<name>A0A392TYU5_9FABA</name>